<evidence type="ECO:0000313" key="8">
    <source>
        <dbReference type="Proteomes" id="UP001589836"/>
    </source>
</evidence>
<dbReference type="InterPro" id="IPR007016">
    <property type="entry name" value="O-antigen_ligase-rel_domated"/>
</dbReference>
<keyword evidence="3 5" id="KW-1133">Transmembrane helix</keyword>
<evidence type="ECO:0000256" key="4">
    <source>
        <dbReference type="ARBA" id="ARBA00023136"/>
    </source>
</evidence>
<feature type="domain" description="O-antigen ligase-related" evidence="6">
    <location>
        <begin position="90"/>
        <end position="226"/>
    </location>
</feature>
<feature type="transmembrane region" description="Helical" evidence="5">
    <location>
        <begin position="219"/>
        <end position="238"/>
    </location>
</feature>
<comment type="caution">
    <text evidence="7">The sequence shown here is derived from an EMBL/GenBank/DDBJ whole genome shotgun (WGS) entry which is preliminary data.</text>
</comment>
<dbReference type="GO" id="GO:0016874">
    <property type="term" value="F:ligase activity"/>
    <property type="evidence" value="ECO:0007669"/>
    <property type="project" value="UniProtKB-KW"/>
</dbReference>
<feature type="transmembrane region" description="Helical" evidence="5">
    <location>
        <begin position="250"/>
        <end position="278"/>
    </location>
</feature>
<evidence type="ECO:0000256" key="2">
    <source>
        <dbReference type="ARBA" id="ARBA00022692"/>
    </source>
</evidence>
<dbReference type="Proteomes" id="UP001589836">
    <property type="component" value="Unassembled WGS sequence"/>
</dbReference>
<dbReference type="InterPro" id="IPR051533">
    <property type="entry name" value="WaaL-like"/>
</dbReference>
<dbReference type="RefSeq" id="WP_377350906.1">
    <property type="nucleotide sequence ID" value="NZ_JBHLTP010000013.1"/>
</dbReference>
<keyword evidence="8" id="KW-1185">Reference proteome</keyword>
<dbReference type="PANTHER" id="PTHR37422">
    <property type="entry name" value="TEICHURONIC ACID BIOSYNTHESIS PROTEIN TUAE"/>
    <property type="match status" value="1"/>
</dbReference>
<keyword evidence="2 5" id="KW-0812">Transmembrane</keyword>
<dbReference type="Pfam" id="PF04932">
    <property type="entry name" value="Wzy_C"/>
    <property type="match status" value="1"/>
</dbReference>
<feature type="transmembrane region" description="Helical" evidence="5">
    <location>
        <begin position="91"/>
        <end position="119"/>
    </location>
</feature>
<keyword evidence="4 5" id="KW-0472">Membrane</keyword>
<proteinExistence type="predicted"/>
<evidence type="ECO:0000256" key="3">
    <source>
        <dbReference type="ARBA" id="ARBA00022989"/>
    </source>
</evidence>
<feature type="transmembrane region" description="Helical" evidence="5">
    <location>
        <begin position="131"/>
        <end position="155"/>
    </location>
</feature>
<feature type="transmembrane region" description="Helical" evidence="5">
    <location>
        <begin position="63"/>
        <end position="79"/>
    </location>
</feature>
<keyword evidence="7" id="KW-0436">Ligase</keyword>
<dbReference type="PANTHER" id="PTHR37422:SF17">
    <property type="entry name" value="O-ANTIGEN LIGASE"/>
    <property type="match status" value="1"/>
</dbReference>
<evidence type="ECO:0000259" key="6">
    <source>
        <dbReference type="Pfam" id="PF04932"/>
    </source>
</evidence>
<evidence type="ECO:0000313" key="7">
    <source>
        <dbReference type="EMBL" id="MFC0525534.1"/>
    </source>
</evidence>
<sequence>MFDRKSLENSIANAGILFNIGSLAFYVWGLKSNGFSILGDGVIQYGVWFDRNYPRLIGLLEDPNYFVFYNTIFFTFYLCKRNSWKNKSGLLLCIVTSVLTFSRGGLLILLVIFLVYFLLNHPAQKGRLLLSAFSLFTIVLGISKVLGFKVISILQNRFQDFSKDGGSGRFELWERAWAFFESSPLFGIGASNFTNYNVFKYGDNLVVHNTFLEVLTESGVIGLFVYGMFVFAVLFQIIQNKFHLKYPFLFLTFIGFMLQMMFLSLIVNDMFLFFLAILSTYFSYEYENANYKERECNMKEAG</sequence>
<gene>
    <name evidence="7" type="ORF">ACFFGV_18275</name>
</gene>
<dbReference type="EMBL" id="JBHLTP010000013">
    <property type="protein sequence ID" value="MFC0525534.1"/>
    <property type="molecule type" value="Genomic_DNA"/>
</dbReference>
<accession>A0ABV6LSZ5</accession>
<protein>
    <submittedName>
        <fullName evidence="7">O-antigen ligase family protein</fullName>
    </submittedName>
</protein>
<reference evidence="7 8" key="1">
    <citation type="submission" date="2024-09" db="EMBL/GenBank/DDBJ databases">
        <authorList>
            <person name="Sun Q."/>
            <person name="Mori K."/>
        </authorList>
    </citation>
    <scope>NUCLEOTIDE SEQUENCE [LARGE SCALE GENOMIC DNA]</scope>
    <source>
        <strain evidence="7 8">NCAIM B.02529</strain>
    </source>
</reference>
<name>A0ABV6LSZ5_9BACI</name>
<evidence type="ECO:0000256" key="5">
    <source>
        <dbReference type="SAM" id="Phobius"/>
    </source>
</evidence>
<comment type="subcellular location">
    <subcellularLocation>
        <location evidence="1">Membrane</location>
        <topology evidence="1">Multi-pass membrane protein</topology>
    </subcellularLocation>
</comment>
<organism evidence="7 8">
    <name type="scientific">Pontibacillus salicampi</name>
    <dbReference type="NCBI Taxonomy" id="1449801"/>
    <lineage>
        <taxon>Bacteria</taxon>
        <taxon>Bacillati</taxon>
        <taxon>Bacillota</taxon>
        <taxon>Bacilli</taxon>
        <taxon>Bacillales</taxon>
        <taxon>Bacillaceae</taxon>
        <taxon>Pontibacillus</taxon>
    </lineage>
</organism>
<evidence type="ECO:0000256" key="1">
    <source>
        <dbReference type="ARBA" id="ARBA00004141"/>
    </source>
</evidence>
<feature type="transmembrane region" description="Helical" evidence="5">
    <location>
        <begin position="12"/>
        <end position="30"/>
    </location>
</feature>